<dbReference type="InterPro" id="IPR047525">
    <property type="entry name" value="TfoX-like"/>
</dbReference>
<name>A0A3G4VLS8_9VIBR</name>
<dbReference type="Gene3D" id="1.10.150.20">
    <property type="entry name" value="5' to 3' exonuclease, C-terminal subdomain"/>
    <property type="match status" value="1"/>
</dbReference>
<gene>
    <name evidence="2" type="ORF">ECB94_26910</name>
</gene>
<organism evidence="2 3">
    <name type="scientific">Vibrio mediterranei</name>
    <dbReference type="NCBI Taxonomy" id="689"/>
    <lineage>
        <taxon>Bacteria</taxon>
        <taxon>Pseudomonadati</taxon>
        <taxon>Pseudomonadota</taxon>
        <taxon>Gammaproteobacteria</taxon>
        <taxon>Vibrionales</taxon>
        <taxon>Vibrionaceae</taxon>
        <taxon>Vibrio</taxon>
    </lineage>
</organism>
<dbReference type="InterPro" id="IPR007077">
    <property type="entry name" value="TfoX_C"/>
</dbReference>
<dbReference type="AlphaFoldDB" id="A0A3G4VLS8"/>
<reference evidence="2 3" key="1">
    <citation type="submission" date="2018-11" db="EMBL/GenBank/DDBJ databases">
        <title>Complete Genome Sequence of Vbrio mediterranei 117-T6: a Potential Pathogen Bacteria Isolated from the Conchocelis of Pyropia.</title>
        <authorList>
            <person name="Liu Q."/>
        </authorList>
    </citation>
    <scope>NUCLEOTIDE SEQUENCE [LARGE SCALE GENOMIC DNA]</scope>
    <source>
        <strain evidence="2 3">117-T6</strain>
        <plasmid evidence="2 3">unnamed</plasmid>
    </source>
</reference>
<accession>A0A3G4VLS8</accession>
<evidence type="ECO:0000313" key="2">
    <source>
        <dbReference type="EMBL" id="AYV24958.1"/>
    </source>
</evidence>
<dbReference type="EMBL" id="CP033579">
    <property type="protein sequence ID" value="AYV24958.1"/>
    <property type="molecule type" value="Genomic_DNA"/>
</dbReference>
<sequence>MGAKPHQSGKQVYRKLIGGKISNIRDAYNLTKTHESQSRRSGIQSFEQLVRMGSIEAYKALCEARHTDPYPINRKLLWQLEGAIQNVHWCVLSKETKERLLNGF</sequence>
<keyword evidence="2" id="KW-0614">Plasmid</keyword>
<protein>
    <recommendedName>
        <fullName evidence="1">TfoX C-terminal domain-containing protein</fullName>
    </recommendedName>
</protein>
<dbReference type="PANTHER" id="PTHR36121">
    <property type="entry name" value="PROTEIN SXY"/>
    <property type="match status" value="1"/>
</dbReference>
<evidence type="ECO:0000313" key="3">
    <source>
        <dbReference type="Proteomes" id="UP000279760"/>
    </source>
</evidence>
<dbReference type="Proteomes" id="UP000279760">
    <property type="component" value="Plasmid unnamed"/>
</dbReference>
<feature type="domain" description="TfoX C-terminal" evidence="1">
    <location>
        <begin position="22"/>
        <end position="102"/>
    </location>
</feature>
<dbReference type="Pfam" id="PF04994">
    <property type="entry name" value="TfoX_C"/>
    <property type="match status" value="1"/>
</dbReference>
<proteinExistence type="predicted"/>
<geneLocation type="plasmid" evidence="2">
    <name>unnamed</name>
</geneLocation>
<dbReference type="PANTHER" id="PTHR36121:SF1">
    <property type="entry name" value="PROTEIN SXY"/>
    <property type="match status" value="1"/>
</dbReference>
<evidence type="ECO:0000259" key="1">
    <source>
        <dbReference type="Pfam" id="PF04994"/>
    </source>
</evidence>